<dbReference type="InterPro" id="IPR010799">
    <property type="entry name" value="MlrC_C"/>
</dbReference>
<protein>
    <recommendedName>
        <fullName evidence="1">Microcystinase C</fullName>
        <shortName evidence="1">MlrC</shortName>
    </recommendedName>
</protein>
<sequence>MTFRVAIAGFQHETNTFAPQKATLDKFVRGEGWPALTEGAAIYATFEPMNIPIGGFIAEAKKKKWALHPIAWAAAQPCAHVTDEAFEHVVGKIVDGVAALQGRIDAVYLDLHGAMVTESHEDGEGEILRRVRAVVGPDIPVVASLDLHVNITEAMVRYSDALIAYRTYPHLDMAVTGGRVARHLEQLLTGERSKQAKALRKLPFLIPLTAQCTFIEPCRSIYETLGQMELGAVSSLSFAPGFHPADIRDCGPAVIAYADTQDAADRAADALARQIAEREGEFRTRLLSPEAAIAEARAMIRAGASKSVVLADVQDNPGAGATCDTTGLIAALVAEGVPDAAVCALYDPETARLAHQAGEGATLEIAIGGKLYTDHGAGPFRHRFEVARLGDGKFLCTGPFYRGTQAKLGPQALLRIRNPESPQGRGVDILVSSTRMQAADKEQFRQLGIEPGQRPILGLKSTVHFRGDFTDIAHEILTVESPGAFIERAETLPYKHLRSGIRLFPQGRVHAG</sequence>
<dbReference type="InterPro" id="IPR009197">
    <property type="entry name" value="MlrC"/>
</dbReference>
<dbReference type="PIRSF" id="PIRSF012702">
    <property type="entry name" value="UCP012702"/>
    <property type="match status" value="1"/>
</dbReference>
<dbReference type="Pfam" id="PF07171">
    <property type="entry name" value="MlrC_C"/>
    <property type="match status" value="1"/>
</dbReference>
<feature type="domain" description="Microcystin LR degradation protein MlrC C-terminal" evidence="2">
    <location>
        <begin position="310"/>
        <end position="496"/>
    </location>
</feature>
<feature type="domain" description="Microcystin LR degradation protein MlrC N-terminal" evidence="3">
    <location>
        <begin position="4"/>
        <end position="296"/>
    </location>
</feature>
<keyword evidence="1" id="KW-0378">Hydrolase</keyword>
<comment type="function">
    <text evidence="1">Involved in peptidolytic degradation of cyclic heptapeptide hepatotoxin microcystin (MC).</text>
</comment>
<keyword evidence="5" id="KW-1185">Reference proteome</keyword>
<dbReference type="Pfam" id="PF07364">
    <property type="entry name" value="DUF1485"/>
    <property type="match status" value="1"/>
</dbReference>
<dbReference type="Proteomes" id="UP001595711">
    <property type="component" value="Unassembled WGS sequence"/>
</dbReference>
<evidence type="ECO:0000259" key="3">
    <source>
        <dbReference type="Pfam" id="PF07364"/>
    </source>
</evidence>
<proteinExistence type="inferred from homology"/>
<evidence type="ECO:0000313" key="5">
    <source>
        <dbReference type="Proteomes" id="UP001595711"/>
    </source>
</evidence>
<reference evidence="5" key="1">
    <citation type="journal article" date="2019" name="Int. J. Syst. Evol. Microbiol.">
        <title>The Global Catalogue of Microorganisms (GCM) 10K type strain sequencing project: providing services to taxonomists for standard genome sequencing and annotation.</title>
        <authorList>
            <consortium name="The Broad Institute Genomics Platform"/>
            <consortium name="The Broad Institute Genome Sequencing Center for Infectious Disease"/>
            <person name="Wu L."/>
            <person name="Ma J."/>
        </authorList>
    </citation>
    <scope>NUCLEOTIDE SEQUENCE [LARGE SCALE GENOMIC DNA]</scope>
    <source>
        <strain evidence="5">KCTC 42182</strain>
    </source>
</reference>
<comment type="similarity">
    <text evidence="1">Belongs to the peptidase M81 family.</text>
</comment>
<evidence type="ECO:0000256" key="1">
    <source>
        <dbReference type="PIRNR" id="PIRNR012702"/>
    </source>
</evidence>
<accession>A0ABV7VKQ6</accession>
<organism evidence="4 5">
    <name type="scientific">Ferrovibrio xuzhouensis</name>
    <dbReference type="NCBI Taxonomy" id="1576914"/>
    <lineage>
        <taxon>Bacteria</taxon>
        <taxon>Pseudomonadati</taxon>
        <taxon>Pseudomonadota</taxon>
        <taxon>Alphaproteobacteria</taxon>
        <taxon>Rhodospirillales</taxon>
        <taxon>Rhodospirillaceae</taxon>
        <taxon>Ferrovibrio</taxon>
    </lineage>
</organism>
<keyword evidence="1" id="KW-0645">Protease</keyword>
<dbReference type="RefSeq" id="WP_379729027.1">
    <property type="nucleotide sequence ID" value="NZ_JBHRYJ010000004.1"/>
</dbReference>
<evidence type="ECO:0000259" key="2">
    <source>
        <dbReference type="Pfam" id="PF07171"/>
    </source>
</evidence>
<comment type="cofactor">
    <cofactor evidence="1">
        <name>Zn(2+)</name>
        <dbReference type="ChEBI" id="CHEBI:29105"/>
    </cofactor>
    <text evidence="1">Binds 1 zinc ion per subunit.</text>
</comment>
<dbReference type="EMBL" id="JBHRYJ010000004">
    <property type="protein sequence ID" value="MFC3677482.1"/>
    <property type="molecule type" value="Genomic_DNA"/>
</dbReference>
<evidence type="ECO:0000313" key="4">
    <source>
        <dbReference type="EMBL" id="MFC3677482.1"/>
    </source>
</evidence>
<keyword evidence="1" id="KW-0482">Metalloprotease</keyword>
<keyword evidence="1" id="KW-0479">Metal-binding</keyword>
<comment type="caution">
    <text evidence="4">The sequence shown here is derived from an EMBL/GenBank/DDBJ whole genome shotgun (WGS) entry which is preliminary data.</text>
</comment>
<gene>
    <name evidence="4" type="ORF">ACFOOQ_18150</name>
</gene>
<name>A0ABV7VKQ6_9PROT</name>
<dbReference type="InterPro" id="IPR015995">
    <property type="entry name" value="MlrC_N"/>
</dbReference>